<dbReference type="EMBL" id="PQXK01000335">
    <property type="protein sequence ID" value="TGO32251.1"/>
    <property type="molecule type" value="Genomic_DNA"/>
</dbReference>
<evidence type="ECO:0000313" key="1">
    <source>
        <dbReference type="EMBL" id="TGO32251.1"/>
    </source>
</evidence>
<comment type="caution">
    <text evidence="1">The sequence shown here is derived from an EMBL/GenBank/DDBJ whole genome shotgun (WGS) entry which is preliminary data.</text>
</comment>
<protein>
    <submittedName>
        <fullName evidence="1">Uncharacterized protein</fullName>
    </submittedName>
</protein>
<gene>
    <name evidence="1" type="ORF">BHYA_0335g00080</name>
</gene>
<proteinExistence type="predicted"/>
<accession>A0A4Z1GDB2</accession>
<name>A0A4Z1GDB2_9HELO</name>
<sequence length="113" mass="12404">MPESLLHQAGKDRTSSGLDPPLFWVVEKVVFAEDRRDDVILQRTSLCGQQLQRDNSSKKVASVKVDQVHTEDVGVDKINDEEVDAVKTNAGDFGVNVVNTCDVDGKASVTEYV</sequence>
<organism evidence="1 2">
    <name type="scientific">Botrytis hyacinthi</name>
    <dbReference type="NCBI Taxonomy" id="278943"/>
    <lineage>
        <taxon>Eukaryota</taxon>
        <taxon>Fungi</taxon>
        <taxon>Dikarya</taxon>
        <taxon>Ascomycota</taxon>
        <taxon>Pezizomycotina</taxon>
        <taxon>Leotiomycetes</taxon>
        <taxon>Helotiales</taxon>
        <taxon>Sclerotiniaceae</taxon>
        <taxon>Botrytis</taxon>
    </lineage>
</organism>
<keyword evidence="2" id="KW-1185">Reference proteome</keyword>
<dbReference type="Proteomes" id="UP000297814">
    <property type="component" value="Unassembled WGS sequence"/>
</dbReference>
<dbReference type="AlphaFoldDB" id="A0A4Z1GDB2"/>
<evidence type="ECO:0000313" key="2">
    <source>
        <dbReference type="Proteomes" id="UP000297814"/>
    </source>
</evidence>
<reference evidence="1 2" key="1">
    <citation type="submission" date="2017-12" db="EMBL/GenBank/DDBJ databases">
        <title>Comparative genomics of Botrytis spp.</title>
        <authorList>
            <person name="Valero-Jimenez C.A."/>
            <person name="Tapia P."/>
            <person name="Veloso J."/>
            <person name="Silva-Moreno E."/>
            <person name="Staats M."/>
            <person name="Valdes J.H."/>
            <person name="Van Kan J.A.L."/>
        </authorList>
    </citation>
    <scope>NUCLEOTIDE SEQUENCE [LARGE SCALE GENOMIC DNA]</scope>
    <source>
        <strain evidence="1 2">Bh0001</strain>
    </source>
</reference>